<dbReference type="InterPro" id="IPR004809">
    <property type="entry name" value="Gln_synth_I"/>
</dbReference>
<dbReference type="PANTHER" id="PTHR43785">
    <property type="entry name" value="GAMMA-GLUTAMYLPUTRESCINE SYNTHETASE"/>
    <property type="match status" value="1"/>
</dbReference>
<evidence type="ECO:0000256" key="8">
    <source>
        <dbReference type="ARBA" id="ARBA00022741"/>
    </source>
</evidence>
<dbReference type="InterPro" id="IPR036651">
    <property type="entry name" value="Gln_synt_N_sf"/>
</dbReference>
<dbReference type="OrthoDB" id="9807095at2"/>
<feature type="binding site" evidence="15">
    <location>
        <position position="136"/>
    </location>
    <ligand>
        <name>Mg(2+)</name>
        <dbReference type="ChEBI" id="CHEBI:18420"/>
        <label>1</label>
    </ligand>
</feature>
<feature type="binding site" evidence="14">
    <location>
        <begin position="251"/>
        <end position="253"/>
    </location>
    <ligand>
        <name>ATP</name>
        <dbReference type="ChEBI" id="CHEBI:30616"/>
    </ligand>
</feature>
<evidence type="ECO:0000256" key="9">
    <source>
        <dbReference type="ARBA" id="ARBA00022840"/>
    </source>
</evidence>
<keyword evidence="16" id="KW-0597">Phosphoprotein</keyword>
<comment type="catalytic activity">
    <reaction evidence="12">
        <text>L-glutamate + NH4(+) + ATP = L-glutamine + ADP + phosphate + H(+)</text>
        <dbReference type="Rhea" id="RHEA:16169"/>
        <dbReference type="ChEBI" id="CHEBI:15378"/>
        <dbReference type="ChEBI" id="CHEBI:28938"/>
        <dbReference type="ChEBI" id="CHEBI:29985"/>
        <dbReference type="ChEBI" id="CHEBI:30616"/>
        <dbReference type="ChEBI" id="CHEBI:43474"/>
        <dbReference type="ChEBI" id="CHEBI:58359"/>
        <dbReference type="ChEBI" id="CHEBI:456216"/>
        <dbReference type="EC" id="6.3.1.2"/>
    </reaction>
</comment>
<dbReference type="RefSeq" id="WP_027886454.1">
    <property type="nucleotide sequence ID" value="NZ_JBHSXZ010000012.1"/>
</dbReference>
<evidence type="ECO:0000256" key="11">
    <source>
        <dbReference type="ARBA" id="ARBA00030668"/>
    </source>
</evidence>
<feature type="domain" description="GS catalytic" evidence="20">
    <location>
        <begin position="112"/>
        <end position="453"/>
    </location>
</feature>
<feature type="binding site" evidence="13">
    <location>
        <position position="325"/>
    </location>
    <ligand>
        <name>L-glutamate</name>
        <dbReference type="ChEBI" id="CHEBI:29985"/>
    </ligand>
</feature>
<keyword evidence="8 14" id="KW-0547">Nucleotide-binding</keyword>
<evidence type="ECO:0000256" key="13">
    <source>
        <dbReference type="PIRSR" id="PIRSR604809-1"/>
    </source>
</evidence>
<dbReference type="GO" id="GO:0005737">
    <property type="term" value="C:cytoplasm"/>
    <property type="evidence" value="ECO:0007669"/>
    <property type="project" value="UniProtKB-SubCell"/>
</dbReference>
<evidence type="ECO:0000256" key="18">
    <source>
        <dbReference type="RuleBase" id="RU000384"/>
    </source>
</evidence>
<gene>
    <name evidence="21" type="primary">glnA_2</name>
    <name evidence="21" type="ORF">Mcate_00791</name>
</gene>
<feature type="binding site" evidence="15">
    <location>
        <position position="138"/>
    </location>
    <ligand>
        <name>Mg(2+)</name>
        <dbReference type="ChEBI" id="CHEBI:18420"/>
        <label>1</label>
    </ligand>
</feature>
<comment type="caution">
    <text evidence="21">The sequence shown here is derived from an EMBL/GenBank/DDBJ whole genome shotgun (WGS) entry which is preliminary data.</text>
</comment>
<keyword evidence="5" id="KW-0963">Cytoplasm</keyword>
<dbReference type="SMART" id="SM01230">
    <property type="entry name" value="Gln-synt_C"/>
    <property type="match status" value="1"/>
</dbReference>
<comment type="cofactor">
    <cofactor evidence="15">
        <name>Mg(2+)</name>
        <dbReference type="ChEBI" id="CHEBI:18420"/>
    </cofactor>
    <text evidence="15">Binds 2 Mg(2+) ions per subunit.</text>
</comment>
<feature type="binding site" evidence="15">
    <location>
        <position position="200"/>
    </location>
    <ligand>
        <name>Mg(2+)</name>
        <dbReference type="ChEBI" id="CHEBI:18420"/>
        <label>1</label>
    </ligand>
</feature>
<dbReference type="GO" id="GO:0005524">
    <property type="term" value="F:ATP binding"/>
    <property type="evidence" value="ECO:0007669"/>
    <property type="project" value="UniProtKB-KW"/>
</dbReference>
<reference evidence="21 22" key="1">
    <citation type="submission" date="2018-08" db="EMBL/GenBank/DDBJ databases">
        <title>Meiothermus cateniformans JCM 15151 genome sequencing project.</title>
        <authorList>
            <person name="Da Costa M.S."/>
            <person name="Albuquerque L."/>
            <person name="Raposo P."/>
            <person name="Froufe H.J.C."/>
            <person name="Barroso C.S."/>
            <person name="Egas C."/>
        </authorList>
    </citation>
    <scope>NUCLEOTIDE SEQUENCE [LARGE SCALE GENOMIC DNA]</scope>
    <source>
        <strain evidence="21 22">JCM 15151</strain>
    </source>
</reference>
<name>A0A399E5D7_9DEIN</name>
<protein>
    <recommendedName>
        <fullName evidence="4">Glutamine synthetase</fullName>
        <ecNumber evidence="3">6.3.1.2</ecNumber>
    </recommendedName>
    <alternativeName>
        <fullName evidence="11">Glutamate--ammonia ligase</fullName>
    </alternativeName>
</protein>
<dbReference type="InterPro" id="IPR008147">
    <property type="entry name" value="Gln_synt_N"/>
</dbReference>
<keyword evidence="6 21" id="KW-0436">Ligase</keyword>
<dbReference type="FunFam" id="3.30.590.10:FF:000003">
    <property type="entry name" value="Glutamine synthetase 2"/>
    <property type="match status" value="1"/>
</dbReference>
<dbReference type="PROSITE" id="PS51986">
    <property type="entry name" value="GS_BETA_GRASP"/>
    <property type="match status" value="1"/>
</dbReference>
<feature type="binding site" evidence="14">
    <location>
        <position position="188"/>
    </location>
    <ligand>
        <name>ATP</name>
        <dbReference type="ChEBI" id="CHEBI:30616"/>
    </ligand>
</feature>
<evidence type="ECO:0000256" key="4">
    <source>
        <dbReference type="ARBA" id="ARBA00021364"/>
    </source>
</evidence>
<evidence type="ECO:0000313" key="21">
    <source>
        <dbReference type="EMBL" id="RIH78469.1"/>
    </source>
</evidence>
<feature type="binding site" evidence="13">
    <location>
        <position position="313"/>
    </location>
    <ligand>
        <name>L-glutamate</name>
        <dbReference type="ChEBI" id="CHEBI:29985"/>
    </ligand>
</feature>
<dbReference type="InterPro" id="IPR027303">
    <property type="entry name" value="Gln_synth_gly_rich_site"/>
</dbReference>
<feature type="binding site" evidence="13">
    <location>
        <position position="344"/>
    </location>
    <ligand>
        <name>L-glutamate</name>
        <dbReference type="ChEBI" id="CHEBI:29985"/>
    </ligand>
</feature>
<dbReference type="GO" id="GO:0004356">
    <property type="term" value="F:glutamine synthetase activity"/>
    <property type="evidence" value="ECO:0007669"/>
    <property type="project" value="UniProtKB-EC"/>
</dbReference>
<dbReference type="PROSITE" id="PS00181">
    <property type="entry name" value="GLNA_ATP"/>
    <property type="match status" value="1"/>
</dbReference>
<dbReference type="NCBIfam" id="TIGR00653">
    <property type="entry name" value="GlnA"/>
    <property type="match status" value="1"/>
</dbReference>
<dbReference type="InterPro" id="IPR008146">
    <property type="entry name" value="Gln_synth_cat_dom"/>
</dbReference>
<feature type="binding site" evidence="15">
    <location>
        <position position="342"/>
    </location>
    <ligand>
        <name>Mg(2+)</name>
        <dbReference type="ChEBI" id="CHEBI:18420"/>
        <label>1</label>
    </ligand>
</feature>
<dbReference type="Gene3D" id="3.10.20.70">
    <property type="entry name" value="Glutamine synthetase, N-terminal domain"/>
    <property type="match status" value="1"/>
</dbReference>
<organism evidence="21 22">
    <name type="scientific">Meiothermus taiwanensis</name>
    <dbReference type="NCBI Taxonomy" id="172827"/>
    <lineage>
        <taxon>Bacteria</taxon>
        <taxon>Thermotogati</taxon>
        <taxon>Deinococcota</taxon>
        <taxon>Deinococci</taxon>
        <taxon>Thermales</taxon>
        <taxon>Thermaceae</taxon>
        <taxon>Meiothermus</taxon>
    </lineage>
</organism>
<feature type="modified residue" description="O-AMP-tyrosine" evidence="16">
    <location>
        <position position="382"/>
    </location>
</feature>
<dbReference type="GO" id="GO:0006542">
    <property type="term" value="P:glutamine biosynthetic process"/>
    <property type="evidence" value="ECO:0007669"/>
    <property type="project" value="InterPro"/>
</dbReference>
<evidence type="ECO:0000256" key="3">
    <source>
        <dbReference type="ARBA" id="ARBA00012937"/>
    </source>
</evidence>
<evidence type="ECO:0000256" key="17">
    <source>
        <dbReference type="PROSITE-ProRule" id="PRU01330"/>
    </source>
</evidence>
<dbReference type="EMBL" id="QWKX01000014">
    <property type="protein sequence ID" value="RIH78469.1"/>
    <property type="molecule type" value="Genomic_DNA"/>
</dbReference>
<dbReference type="SUPFAM" id="SSF54368">
    <property type="entry name" value="Glutamine synthetase, N-terminal domain"/>
    <property type="match status" value="1"/>
</dbReference>
<feature type="binding site" evidence="13">
    <location>
        <begin position="244"/>
        <end position="245"/>
    </location>
    <ligand>
        <name>L-glutamate</name>
        <dbReference type="ChEBI" id="CHEBI:29985"/>
    </ligand>
</feature>
<keyword evidence="10 15" id="KW-0460">Magnesium</keyword>
<evidence type="ECO:0000256" key="7">
    <source>
        <dbReference type="ARBA" id="ARBA00022723"/>
    </source>
</evidence>
<sequence>MARTKQDILQELKEQQVRFLRLQFTDILGINKVVELPVNQFEKALDGEIMFDGSSIEGFGRREVEESDMLLKPDYNTFVVYPSDLEPSTKGAVARLICDIAYPDGKPFEGDPRQALKRQIERAQKKGFDNLYVGSEVEFFLFNRSPEGGPTTHTYDRAGYFDLAPTDKGEEARRDMVDMLVRMGLQLEAAHHEGAPGQHEIDLKYTDALQAADNLTTLKFVVKRVAINHGLHATFMPKPIAGINGSGLHFHLSLFKNGENAFYEPKGKLEAWPHQLSKTALQFIAGLFEHAEGMAAITNPLVNSYKRLTPGYEAPTSVAWSVSHRSAMIRVPKRRGVGTRAEFRFPDPSCNPYLALAAILGAGLEGIENNLTPPPPIERDVYELSVRDRRKYRVSEMPGTLREALEALQKNRVIRAALGEQIYKDFLHAKQVEWNSYRIAVHQWELDQYLAEY</sequence>
<evidence type="ECO:0000256" key="2">
    <source>
        <dbReference type="ARBA" id="ARBA00009897"/>
    </source>
</evidence>
<keyword evidence="9 14" id="KW-0067">ATP-binding</keyword>
<dbReference type="Proteomes" id="UP000266089">
    <property type="component" value="Unassembled WGS sequence"/>
</dbReference>
<evidence type="ECO:0000256" key="14">
    <source>
        <dbReference type="PIRSR" id="PIRSR604809-2"/>
    </source>
</evidence>
<evidence type="ECO:0000256" key="16">
    <source>
        <dbReference type="PIRSR" id="PIRSR604809-50"/>
    </source>
</evidence>
<evidence type="ECO:0000256" key="6">
    <source>
        <dbReference type="ARBA" id="ARBA00022598"/>
    </source>
</evidence>
<dbReference type="PANTHER" id="PTHR43785:SF12">
    <property type="entry name" value="TYPE-1 GLUTAMINE SYNTHETASE 2"/>
    <property type="match status" value="1"/>
</dbReference>
<feature type="binding site" evidence="15">
    <location>
        <position position="193"/>
    </location>
    <ligand>
        <name>Mg(2+)</name>
        <dbReference type="ChEBI" id="CHEBI:18420"/>
        <label>1</label>
    </ligand>
</feature>
<feature type="domain" description="GS beta-grasp" evidence="19">
    <location>
        <begin position="15"/>
        <end position="105"/>
    </location>
</feature>
<evidence type="ECO:0000256" key="1">
    <source>
        <dbReference type="ARBA" id="ARBA00004496"/>
    </source>
</evidence>
<dbReference type="Pfam" id="PF00120">
    <property type="entry name" value="Gln-synt_C"/>
    <property type="match status" value="1"/>
</dbReference>
<feature type="binding site" evidence="13">
    <location>
        <position position="307"/>
    </location>
    <ligand>
        <name>L-glutamate</name>
        <dbReference type="ChEBI" id="CHEBI:29985"/>
    </ligand>
</feature>
<evidence type="ECO:0000256" key="12">
    <source>
        <dbReference type="ARBA" id="ARBA00049436"/>
    </source>
</evidence>
<feature type="binding site" evidence="14">
    <location>
        <position position="325"/>
    </location>
    <ligand>
        <name>ATP</name>
        <dbReference type="ChEBI" id="CHEBI:30616"/>
    </ligand>
</feature>
<dbReference type="Gene3D" id="3.30.590.10">
    <property type="entry name" value="Glutamine synthetase/guanido kinase, catalytic domain"/>
    <property type="match status" value="1"/>
</dbReference>
<dbReference type="EC" id="6.3.1.2" evidence="3"/>
<dbReference type="PROSITE" id="PS51987">
    <property type="entry name" value="GS_CATALYTIC"/>
    <property type="match status" value="1"/>
</dbReference>
<comment type="subcellular location">
    <subcellularLocation>
        <location evidence="1">Cytoplasm</location>
    </subcellularLocation>
</comment>
<proteinExistence type="inferred from homology"/>
<keyword evidence="7 15" id="KW-0479">Metal-binding</keyword>
<comment type="similarity">
    <text evidence="2 17 18">Belongs to the glutamine synthetase family.</text>
</comment>
<evidence type="ECO:0000313" key="22">
    <source>
        <dbReference type="Proteomes" id="UP000266089"/>
    </source>
</evidence>
<dbReference type="SUPFAM" id="SSF55931">
    <property type="entry name" value="Glutamine synthetase/guanido kinase"/>
    <property type="match status" value="1"/>
</dbReference>
<evidence type="ECO:0000256" key="10">
    <source>
        <dbReference type="ARBA" id="ARBA00022842"/>
    </source>
</evidence>
<evidence type="ECO:0000256" key="15">
    <source>
        <dbReference type="PIRSR" id="PIRSR604809-3"/>
    </source>
</evidence>
<evidence type="ECO:0000259" key="19">
    <source>
        <dbReference type="PROSITE" id="PS51986"/>
    </source>
</evidence>
<evidence type="ECO:0000256" key="5">
    <source>
        <dbReference type="ARBA" id="ARBA00022490"/>
    </source>
</evidence>
<dbReference type="GO" id="GO:0046872">
    <property type="term" value="F:metal ion binding"/>
    <property type="evidence" value="ECO:0007669"/>
    <property type="project" value="UniProtKB-KW"/>
</dbReference>
<evidence type="ECO:0000259" key="20">
    <source>
        <dbReference type="PROSITE" id="PS51987"/>
    </source>
</evidence>
<feature type="binding site" evidence="15">
    <location>
        <position position="249"/>
    </location>
    <ligand>
        <name>Mg(2+)</name>
        <dbReference type="ChEBI" id="CHEBI:18420"/>
        <label>1</label>
    </ligand>
</feature>
<dbReference type="Pfam" id="PF03951">
    <property type="entry name" value="Gln-synt_N"/>
    <property type="match status" value="1"/>
</dbReference>
<dbReference type="InterPro" id="IPR014746">
    <property type="entry name" value="Gln_synth/guanido_kin_cat_dom"/>
</dbReference>
<dbReference type="AlphaFoldDB" id="A0A399E5D7"/>
<accession>A0A399E5D7</accession>